<dbReference type="Proteomes" id="UP000670092">
    <property type="component" value="Unassembled WGS sequence"/>
</dbReference>
<gene>
    <name evidence="1" type="ORF">I7I52_08491</name>
</gene>
<evidence type="ECO:0000313" key="2">
    <source>
        <dbReference type="Proteomes" id="UP000670092"/>
    </source>
</evidence>
<proteinExistence type="predicted"/>
<dbReference type="AlphaFoldDB" id="A0A8H8CVH7"/>
<accession>A0A8H8CVH7</accession>
<name>A0A8H8CVH7_AJECA</name>
<reference evidence="1 2" key="1">
    <citation type="submission" date="2021-01" db="EMBL/GenBank/DDBJ databases">
        <title>Chromosome-level genome assembly of a human fungal pathogen reveals clustering of transcriptionally co-regulated genes.</title>
        <authorList>
            <person name="Voorhies M."/>
            <person name="Cohen S."/>
            <person name="Shea T.P."/>
            <person name="Petrus S."/>
            <person name="Munoz J.F."/>
            <person name="Poplawski S."/>
            <person name="Goldman W.E."/>
            <person name="Michael T."/>
            <person name="Cuomo C.A."/>
            <person name="Sil A."/>
            <person name="Beyhan S."/>
        </authorList>
    </citation>
    <scope>NUCLEOTIDE SEQUENCE [LARGE SCALE GENOMIC DNA]</scope>
    <source>
        <strain evidence="1 2">G184AR</strain>
    </source>
</reference>
<evidence type="ECO:0000313" key="1">
    <source>
        <dbReference type="EMBL" id="KAG5291229.1"/>
    </source>
</evidence>
<comment type="caution">
    <text evidence="1">The sequence shown here is derived from an EMBL/GenBank/DDBJ whole genome shotgun (WGS) entry which is preliminary data.</text>
</comment>
<sequence>MLHIGSNLDSRQDSLPYFASTLGSYCNSTGRTKQAVVEAYQHASSTVCERYWRAMTFPLLVLSTI</sequence>
<organism evidence="1 2">
    <name type="scientific">Ajellomyces capsulatus</name>
    <name type="common">Darling's disease fungus</name>
    <name type="synonym">Histoplasma capsulatum</name>
    <dbReference type="NCBI Taxonomy" id="5037"/>
    <lineage>
        <taxon>Eukaryota</taxon>
        <taxon>Fungi</taxon>
        <taxon>Dikarya</taxon>
        <taxon>Ascomycota</taxon>
        <taxon>Pezizomycotina</taxon>
        <taxon>Eurotiomycetes</taxon>
        <taxon>Eurotiomycetidae</taxon>
        <taxon>Onygenales</taxon>
        <taxon>Ajellomycetaceae</taxon>
        <taxon>Histoplasma</taxon>
    </lineage>
</organism>
<dbReference type="VEuPathDB" id="FungiDB:I7I52_08491"/>
<dbReference type="EMBL" id="JAEVHI010000005">
    <property type="protein sequence ID" value="KAG5291229.1"/>
    <property type="molecule type" value="Genomic_DNA"/>
</dbReference>
<protein>
    <submittedName>
        <fullName evidence="1">Uncharacterized protein</fullName>
    </submittedName>
</protein>